<comment type="caution">
    <text evidence="2">The sequence shown here is derived from an EMBL/GenBank/DDBJ whole genome shotgun (WGS) entry which is preliminary data.</text>
</comment>
<sequence>MKKMIPWIIASAVIMLVFPWLAVTFVKGDGGMAVCFILFFALNPIYAIFAGVQASRDVKRFWALPMITAVLFLAGTWLHFDMGEPAFLLYALIYLLLGAAAMLLSAFIRKILEKH</sequence>
<keyword evidence="1" id="KW-1133">Transmembrane helix</keyword>
<dbReference type="AlphaFoldDB" id="A0A923S6Q8"/>
<feature type="transmembrane region" description="Helical" evidence="1">
    <location>
        <begin position="31"/>
        <end position="49"/>
    </location>
</feature>
<feature type="transmembrane region" description="Helical" evidence="1">
    <location>
        <begin position="7"/>
        <end position="25"/>
    </location>
</feature>
<dbReference type="EMBL" id="JACOQI010000004">
    <property type="protein sequence ID" value="MBC5769939.1"/>
    <property type="molecule type" value="Genomic_DNA"/>
</dbReference>
<evidence type="ECO:0000256" key="1">
    <source>
        <dbReference type="SAM" id="Phobius"/>
    </source>
</evidence>
<keyword evidence="3" id="KW-1185">Reference proteome</keyword>
<proteinExistence type="predicted"/>
<dbReference type="Proteomes" id="UP000620327">
    <property type="component" value="Unassembled WGS sequence"/>
</dbReference>
<gene>
    <name evidence="2" type="ORF">H8Z83_06300</name>
</gene>
<organism evidence="2 3">
    <name type="scientific">Dysosmobacter segnis</name>
    <dbReference type="NCBI Taxonomy" id="2763042"/>
    <lineage>
        <taxon>Bacteria</taxon>
        <taxon>Bacillati</taxon>
        <taxon>Bacillota</taxon>
        <taxon>Clostridia</taxon>
        <taxon>Eubacteriales</taxon>
        <taxon>Oscillospiraceae</taxon>
        <taxon>Dysosmobacter</taxon>
    </lineage>
</organism>
<accession>A0A923S6Q8</accession>
<feature type="transmembrane region" description="Helical" evidence="1">
    <location>
        <begin position="86"/>
        <end position="108"/>
    </location>
</feature>
<keyword evidence="1" id="KW-0812">Transmembrane</keyword>
<evidence type="ECO:0000313" key="3">
    <source>
        <dbReference type="Proteomes" id="UP000620327"/>
    </source>
</evidence>
<name>A0A923S6Q8_9FIRM</name>
<dbReference type="RefSeq" id="WP_187014283.1">
    <property type="nucleotide sequence ID" value="NZ_JACOQI010000004.1"/>
</dbReference>
<reference evidence="2" key="1">
    <citation type="submission" date="2020-08" db="EMBL/GenBank/DDBJ databases">
        <title>Genome public.</title>
        <authorList>
            <person name="Liu C."/>
            <person name="Sun Q."/>
        </authorList>
    </citation>
    <scope>NUCLEOTIDE SEQUENCE</scope>
    <source>
        <strain evidence="2">BX15</strain>
    </source>
</reference>
<keyword evidence="1" id="KW-0472">Membrane</keyword>
<feature type="transmembrane region" description="Helical" evidence="1">
    <location>
        <begin position="61"/>
        <end position="80"/>
    </location>
</feature>
<evidence type="ECO:0000313" key="2">
    <source>
        <dbReference type="EMBL" id="MBC5769939.1"/>
    </source>
</evidence>
<protein>
    <submittedName>
        <fullName evidence="2">Uncharacterized protein</fullName>
    </submittedName>
</protein>